<gene>
    <name evidence="2" type="ORF">UFOPK2625_00961</name>
</gene>
<dbReference type="EMBL" id="CAEZXZ010000145">
    <property type="protein sequence ID" value="CAB4710054.1"/>
    <property type="molecule type" value="Genomic_DNA"/>
</dbReference>
<proteinExistence type="predicted"/>
<organism evidence="2">
    <name type="scientific">freshwater metagenome</name>
    <dbReference type="NCBI Taxonomy" id="449393"/>
    <lineage>
        <taxon>unclassified sequences</taxon>
        <taxon>metagenomes</taxon>
        <taxon>ecological metagenomes</taxon>
    </lineage>
</organism>
<name>A0A6J6QRR1_9ZZZZ</name>
<feature type="compositionally biased region" description="Polar residues" evidence="1">
    <location>
        <begin position="1"/>
        <end position="14"/>
    </location>
</feature>
<evidence type="ECO:0000313" key="2">
    <source>
        <dbReference type="EMBL" id="CAB4710054.1"/>
    </source>
</evidence>
<accession>A0A6J6QRR1</accession>
<reference evidence="2" key="1">
    <citation type="submission" date="2020-05" db="EMBL/GenBank/DDBJ databases">
        <authorList>
            <person name="Chiriac C."/>
            <person name="Salcher M."/>
            <person name="Ghai R."/>
            <person name="Kavagutti S V."/>
        </authorList>
    </citation>
    <scope>NUCLEOTIDE SEQUENCE</scope>
</reference>
<feature type="region of interest" description="Disordered" evidence="1">
    <location>
        <begin position="52"/>
        <end position="82"/>
    </location>
</feature>
<dbReference type="AlphaFoldDB" id="A0A6J6QRR1"/>
<protein>
    <submittedName>
        <fullName evidence="2">Unannotated protein</fullName>
    </submittedName>
</protein>
<evidence type="ECO:0000256" key="1">
    <source>
        <dbReference type="SAM" id="MobiDB-lite"/>
    </source>
</evidence>
<feature type="region of interest" description="Disordered" evidence="1">
    <location>
        <begin position="1"/>
        <end position="32"/>
    </location>
</feature>
<feature type="compositionally biased region" description="Low complexity" evidence="1">
    <location>
        <begin position="53"/>
        <end position="77"/>
    </location>
</feature>
<sequence>MPATVNSTPPSKQSKPGGVPSNHCSGSAPINMPIAKPINGKVASIRAVARGPASCASSCTRTSSATRADSANRSTAAESPLPDAELTCQQAANAANTGRALASWRSAEVTSPSSRKAAKVAGQTGGLPAALSRATPSGCPPRSSAANAESASTALIRCAVILRLDEGPNPRRARTKLAISTRCGATSTSPVVVSRQLTSTGINSATAKAMSRALTNIIGRDPKADSPQCGRLAA</sequence>
<feature type="region of interest" description="Disordered" evidence="1">
    <location>
        <begin position="121"/>
        <end position="146"/>
    </location>
</feature>